<keyword evidence="6" id="KW-0862">Zinc</keyword>
<feature type="compositionally biased region" description="Polar residues" evidence="10">
    <location>
        <begin position="465"/>
        <end position="479"/>
    </location>
</feature>
<keyword evidence="3" id="KW-0479">Metal-binding</keyword>
<comment type="caution">
    <text evidence="12">The sequence shown here is derived from an EMBL/GenBank/DDBJ whole genome shotgun (WGS) entry which is preliminary data.</text>
</comment>
<feature type="domain" description="C2H2-type" evidence="11">
    <location>
        <begin position="106"/>
        <end position="133"/>
    </location>
</feature>
<keyword evidence="4" id="KW-0677">Repeat</keyword>
<evidence type="ECO:0000256" key="5">
    <source>
        <dbReference type="ARBA" id="ARBA00022771"/>
    </source>
</evidence>
<evidence type="ECO:0000256" key="9">
    <source>
        <dbReference type="PROSITE-ProRule" id="PRU00042"/>
    </source>
</evidence>
<evidence type="ECO:0000256" key="2">
    <source>
        <dbReference type="ARBA" id="ARBA00022491"/>
    </source>
</evidence>
<dbReference type="InterPro" id="IPR036236">
    <property type="entry name" value="Znf_C2H2_sf"/>
</dbReference>
<evidence type="ECO:0000259" key="11">
    <source>
        <dbReference type="PROSITE" id="PS50157"/>
    </source>
</evidence>
<protein>
    <submittedName>
        <fullName evidence="12">15885_t:CDS:1</fullName>
    </submittedName>
</protein>
<evidence type="ECO:0000313" key="12">
    <source>
        <dbReference type="EMBL" id="CAG8581334.1"/>
    </source>
</evidence>
<feature type="compositionally biased region" description="Low complexity" evidence="10">
    <location>
        <begin position="158"/>
        <end position="178"/>
    </location>
</feature>
<feature type="domain" description="C2H2-type" evidence="11">
    <location>
        <begin position="76"/>
        <end position="105"/>
    </location>
</feature>
<dbReference type="AlphaFoldDB" id="A0A9N9G591"/>
<organism evidence="12 13">
    <name type="scientific">Acaulospora morrowiae</name>
    <dbReference type="NCBI Taxonomy" id="94023"/>
    <lineage>
        <taxon>Eukaryota</taxon>
        <taxon>Fungi</taxon>
        <taxon>Fungi incertae sedis</taxon>
        <taxon>Mucoromycota</taxon>
        <taxon>Glomeromycotina</taxon>
        <taxon>Glomeromycetes</taxon>
        <taxon>Diversisporales</taxon>
        <taxon>Acaulosporaceae</taxon>
        <taxon>Acaulospora</taxon>
    </lineage>
</organism>
<evidence type="ECO:0000256" key="7">
    <source>
        <dbReference type="ARBA" id="ARBA00023242"/>
    </source>
</evidence>
<comment type="subcellular location">
    <subcellularLocation>
        <location evidence="1">Nucleus</location>
    </subcellularLocation>
</comment>
<dbReference type="Proteomes" id="UP000789342">
    <property type="component" value="Unassembled WGS sequence"/>
</dbReference>
<evidence type="ECO:0000256" key="8">
    <source>
        <dbReference type="ARBA" id="ARBA00038089"/>
    </source>
</evidence>
<reference evidence="12" key="1">
    <citation type="submission" date="2021-06" db="EMBL/GenBank/DDBJ databases">
        <authorList>
            <person name="Kallberg Y."/>
            <person name="Tangrot J."/>
            <person name="Rosling A."/>
        </authorList>
    </citation>
    <scope>NUCLEOTIDE SEQUENCE</scope>
    <source>
        <strain evidence="12">CL551</strain>
    </source>
</reference>
<feature type="compositionally biased region" description="Low complexity" evidence="10">
    <location>
        <begin position="371"/>
        <end position="382"/>
    </location>
</feature>
<evidence type="ECO:0000256" key="10">
    <source>
        <dbReference type="SAM" id="MobiDB-lite"/>
    </source>
</evidence>
<evidence type="ECO:0000256" key="3">
    <source>
        <dbReference type="ARBA" id="ARBA00022723"/>
    </source>
</evidence>
<dbReference type="GO" id="GO:0005634">
    <property type="term" value="C:nucleus"/>
    <property type="evidence" value="ECO:0007669"/>
    <property type="project" value="UniProtKB-SubCell"/>
</dbReference>
<feature type="region of interest" description="Disordered" evidence="10">
    <location>
        <begin position="147"/>
        <end position="178"/>
    </location>
</feature>
<evidence type="ECO:0000256" key="4">
    <source>
        <dbReference type="ARBA" id="ARBA00022737"/>
    </source>
</evidence>
<feature type="domain" description="C2H2-type" evidence="11">
    <location>
        <begin position="40"/>
        <end position="70"/>
    </location>
</feature>
<keyword evidence="2" id="KW-0678">Repressor</keyword>
<evidence type="ECO:0000256" key="1">
    <source>
        <dbReference type="ARBA" id="ARBA00004123"/>
    </source>
</evidence>
<feature type="compositionally biased region" description="Basic and acidic residues" evidence="10">
    <location>
        <begin position="403"/>
        <end position="417"/>
    </location>
</feature>
<comment type="similarity">
    <text evidence="8">Belongs to the pacC/RIM101 family.</text>
</comment>
<feature type="region of interest" description="Disordered" evidence="10">
    <location>
        <begin position="343"/>
        <end position="429"/>
    </location>
</feature>
<keyword evidence="7" id="KW-0539">Nucleus</keyword>
<dbReference type="GO" id="GO:0045944">
    <property type="term" value="P:positive regulation of transcription by RNA polymerase II"/>
    <property type="evidence" value="ECO:0007669"/>
    <property type="project" value="TreeGrafter"/>
</dbReference>
<evidence type="ECO:0000313" key="13">
    <source>
        <dbReference type="Proteomes" id="UP000789342"/>
    </source>
</evidence>
<evidence type="ECO:0000256" key="6">
    <source>
        <dbReference type="ARBA" id="ARBA00022833"/>
    </source>
</evidence>
<sequence length="499" mass="55826">MTSTPSPPLDKNCNPYLTPPLDGEVLVTSTTPSVKGCEDFVCLWKNCFRTFNDAELLYFHLSNDHVGRKSTGNLCLVCHWDGCGNSSKKRDHITSHLRVHVSSKPHVCEICTKAFKRPQDLKKHEKIHYTQQQRKIFDNKFTRINKSQPVTPPQLDDSPGASSISSPQPSYSSNSVASGSPVDCYSYQIPQLSDGELFDSCLFGEDYVKPKSSQKRSIEVFEEFYQDVKKQRIDPNVSDALDGINTDQENLPPSLRKKEDLNILENFLTQALKDVELYANPLYYTPTNVVYPPENIIGGGSYNFPDSFGTNFVPEEYYTQNLITTGNGDFNFTSPSLSEYYSVDTPPLGPSIQISRQCKSRPPSRKDKSTDSNTSDTSNKSTESPASSSEDRVTEENGDDDLMERFSKLKIDKEPDTKASNSEKCSEAKRNHALISSLLKKVADLSRHLGESSMKPEDKDRGESVQPNVSSNLLKNSLPTHPISDDKINFEVESLVLVE</sequence>
<keyword evidence="5 9" id="KW-0863">Zinc-finger</keyword>
<dbReference type="SMART" id="SM00355">
    <property type="entry name" value="ZnF_C2H2"/>
    <property type="match status" value="3"/>
</dbReference>
<proteinExistence type="inferred from homology"/>
<dbReference type="PROSITE" id="PS50157">
    <property type="entry name" value="ZINC_FINGER_C2H2_2"/>
    <property type="match status" value="3"/>
</dbReference>
<feature type="compositionally biased region" description="Basic and acidic residues" evidence="10">
    <location>
        <begin position="448"/>
        <end position="463"/>
    </location>
</feature>
<dbReference type="PANTHER" id="PTHR47257:SF1">
    <property type="entry name" value="PH-RESPONSE TRANSCRIPTION FACTOR PACC_RIM101"/>
    <property type="match status" value="1"/>
</dbReference>
<feature type="region of interest" description="Disordered" evidence="10">
    <location>
        <begin position="448"/>
        <end position="485"/>
    </location>
</feature>
<gene>
    <name evidence="12" type="ORF">AMORRO_LOCUS6924</name>
</gene>
<dbReference type="Pfam" id="PF00096">
    <property type="entry name" value="zf-C2H2"/>
    <property type="match status" value="1"/>
</dbReference>
<dbReference type="PROSITE" id="PS00028">
    <property type="entry name" value="ZINC_FINGER_C2H2_1"/>
    <property type="match status" value="2"/>
</dbReference>
<dbReference type="FunFam" id="3.30.160.60:FF:000145">
    <property type="entry name" value="Zinc finger protein 574"/>
    <property type="match status" value="1"/>
</dbReference>
<dbReference type="GO" id="GO:0008270">
    <property type="term" value="F:zinc ion binding"/>
    <property type="evidence" value="ECO:0007669"/>
    <property type="project" value="UniProtKB-KW"/>
</dbReference>
<dbReference type="OrthoDB" id="6155966at2759"/>
<dbReference type="PANTHER" id="PTHR47257">
    <property type="entry name" value="PH-RESPONSE TRANSCRIPTION FACTOR PACC/RIM101"/>
    <property type="match status" value="1"/>
</dbReference>
<dbReference type="EMBL" id="CAJVPV010004909">
    <property type="protein sequence ID" value="CAG8581334.1"/>
    <property type="molecule type" value="Genomic_DNA"/>
</dbReference>
<dbReference type="Gene3D" id="3.30.160.60">
    <property type="entry name" value="Classic Zinc Finger"/>
    <property type="match status" value="2"/>
</dbReference>
<accession>A0A9N9G591</accession>
<dbReference type="InterPro" id="IPR013087">
    <property type="entry name" value="Znf_C2H2_type"/>
</dbReference>
<dbReference type="InterPro" id="IPR050806">
    <property type="entry name" value="pacC/RIM101"/>
</dbReference>
<name>A0A9N9G591_9GLOM</name>
<keyword evidence="13" id="KW-1185">Reference proteome</keyword>
<dbReference type="SUPFAM" id="SSF57667">
    <property type="entry name" value="beta-beta-alpha zinc fingers"/>
    <property type="match status" value="2"/>
</dbReference>